<dbReference type="Gene3D" id="3.60.20.40">
    <property type="match status" value="1"/>
</dbReference>
<dbReference type="Pfam" id="PF01019">
    <property type="entry name" value="G_glu_transpept"/>
    <property type="match status" value="1"/>
</dbReference>
<dbReference type="InterPro" id="IPR029055">
    <property type="entry name" value="Ntn_hydrolases_N"/>
</dbReference>
<keyword evidence="6" id="KW-0865">Zymogen</keyword>
<protein>
    <recommendedName>
        <fullName evidence="6">Glutathione hydrolase proenzyme</fullName>
        <ecNumber evidence="6">2.3.2.2</ecNumber>
        <ecNumber evidence="6">3.4.19.13</ecNumber>
    </recommendedName>
    <component>
        <recommendedName>
            <fullName evidence="6">Glutathione hydrolase large chain</fullName>
        </recommendedName>
    </component>
    <component>
        <recommendedName>
            <fullName evidence="6">Glutathione hydrolase small chain</fullName>
        </recommendedName>
    </component>
</protein>
<comment type="catalytic activity">
    <reaction evidence="1 6">
        <text>an S-substituted glutathione + H2O = an S-substituted L-cysteinylglycine + L-glutamate</text>
        <dbReference type="Rhea" id="RHEA:59468"/>
        <dbReference type="ChEBI" id="CHEBI:15377"/>
        <dbReference type="ChEBI" id="CHEBI:29985"/>
        <dbReference type="ChEBI" id="CHEBI:90779"/>
        <dbReference type="ChEBI" id="CHEBI:143103"/>
        <dbReference type="EC" id="3.4.19.13"/>
    </reaction>
</comment>
<dbReference type="EC" id="2.3.2.2" evidence="6"/>
<dbReference type="SUPFAM" id="SSF56235">
    <property type="entry name" value="N-terminal nucleophile aminohydrolases (Ntn hydrolases)"/>
    <property type="match status" value="1"/>
</dbReference>
<comment type="subunit">
    <text evidence="6">This enzyme consists of two polypeptide chains, which are synthesized in precursor form from a single polypeptide.</text>
</comment>
<evidence type="ECO:0000256" key="5">
    <source>
        <dbReference type="PIRSR" id="PIRSR600101-2"/>
    </source>
</evidence>
<gene>
    <name evidence="7" type="primary">ggt</name>
    <name evidence="7" type="ORF">FPZ49_24770</name>
</gene>
<organism evidence="7 8">
    <name type="scientific">Paenibacillus cremeus</name>
    <dbReference type="NCBI Taxonomy" id="2163881"/>
    <lineage>
        <taxon>Bacteria</taxon>
        <taxon>Bacillati</taxon>
        <taxon>Bacillota</taxon>
        <taxon>Bacilli</taxon>
        <taxon>Bacillales</taxon>
        <taxon>Paenibacillaceae</taxon>
        <taxon>Paenibacillus</taxon>
    </lineage>
</organism>
<evidence type="ECO:0000256" key="3">
    <source>
        <dbReference type="ARBA" id="ARBA00047417"/>
    </source>
</evidence>
<feature type="active site" description="Nucleophile" evidence="4">
    <location>
        <position position="345"/>
    </location>
</feature>
<dbReference type="RefSeq" id="WP_144852099.1">
    <property type="nucleotide sequence ID" value="NZ_VNJI01000040.1"/>
</dbReference>
<evidence type="ECO:0000313" key="8">
    <source>
        <dbReference type="Proteomes" id="UP000317036"/>
    </source>
</evidence>
<comment type="pathway">
    <text evidence="6">Sulfur metabolism; glutathione metabolism.</text>
</comment>
<dbReference type="InterPro" id="IPR043138">
    <property type="entry name" value="GGT_lsub"/>
</dbReference>
<evidence type="ECO:0000256" key="6">
    <source>
        <dbReference type="RuleBase" id="RU368036"/>
    </source>
</evidence>
<dbReference type="GO" id="GO:0006751">
    <property type="term" value="P:glutathione catabolic process"/>
    <property type="evidence" value="ECO:0007669"/>
    <property type="project" value="UniProtKB-UniRule"/>
</dbReference>
<comment type="similarity">
    <text evidence="6">Belongs to the gamma-glutamyltransferase family.</text>
</comment>
<dbReference type="GO" id="GO:0036374">
    <property type="term" value="F:glutathione hydrolase activity"/>
    <property type="evidence" value="ECO:0007669"/>
    <property type="project" value="UniProtKB-UniRule"/>
</dbReference>
<dbReference type="PRINTS" id="PR01210">
    <property type="entry name" value="GGTRANSPTASE"/>
</dbReference>
<dbReference type="GO" id="GO:0103068">
    <property type="term" value="F:leukotriene C4 gamma-glutamyl transferase activity"/>
    <property type="evidence" value="ECO:0007669"/>
    <property type="project" value="UniProtKB-EC"/>
</dbReference>
<dbReference type="EMBL" id="VNJI01000040">
    <property type="protein sequence ID" value="TVY07249.1"/>
    <property type="molecule type" value="Genomic_DNA"/>
</dbReference>
<keyword evidence="6" id="KW-0317">Glutathione biosynthesis</keyword>
<dbReference type="EC" id="3.4.19.13" evidence="6"/>
<proteinExistence type="inferred from homology"/>
<sequence length="531" mass="58607">MNNLMPTGFHAMVASPHYLATQIGSRILQQGGNAYDAAVAISAALAVVYPHMTGLGGDAFFLMYDARSKKVEALNGSGRAAGQATPEAFRKRGLQAIPHRGVLSAITVPGMVDAWWEVSSKRGRLPWEQLLSPALQFAENGFPISRDLAVWMVRDEPLLRRSVSMARTFLHQGRLKRQGERLTQPELAATLRILQTDGRDAFYNGRLMHSITTSMAHDGGLLTEDDFRAHRSDWVEPISTTYRGNVIYQLPPNSQGFSALMMMNMLERLNVSKLERHSAEFYHCMTEVVKKAFADRDCYLSDPAFVSIPLERLLSKAYASHLLNCIKLQPPHAGQHCSSASGQDTAYAAVRDEEGNAVSFIQSLYFDFGSAYMPGTSGMILQNRGSYFSMDSYHPNRLEPGKRTFHTLMPGMITREGKPFLLMGTQGGEGQPQTQLSIMTGVLDYGCSIQEAIALPRWVYGRTWGEDSDKLRIENRGLDTEAQRLKLWGHDVELLPSWSGVAGQAQGIMIGEQGLLSGAADPRGDGMAIGW</sequence>
<keyword evidence="6" id="KW-0378">Hydrolase</keyword>
<dbReference type="InterPro" id="IPR043137">
    <property type="entry name" value="GGT_ssub_C"/>
</dbReference>
<dbReference type="InterPro" id="IPR000101">
    <property type="entry name" value="GGT_peptidase"/>
</dbReference>
<comment type="catalytic activity">
    <reaction evidence="2 6">
        <text>glutathione + H2O = L-cysteinylglycine + L-glutamate</text>
        <dbReference type="Rhea" id="RHEA:28807"/>
        <dbReference type="ChEBI" id="CHEBI:15377"/>
        <dbReference type="ChEBI" id="CHEBI:29985"/>
        <dbReference type="ChEBI" id="CHEBI:57925"/>
        <dbReference type="ChEBI" id="CHEBI:61694"/>
        <dbReference type="EC" id="3.4.19.13"/>
    </reaction>
</comment>
<evidence type="ECO:0000256" key="1">
    <source>
        <dbReference type="ARBA" id="ARBA00001049"/>
    </source>
</evidence>
<dbReference type="Gene3D" id="1.10.246.130">
    <property type="match status" value="1"/>
</dbReference>
<dbReference type="PANTHER" id="PTHR43881:SF1">
    <property type="entry name" value="GAMMA-GLUTAMYLTRANSPEPTIDASE (AFU_ORTHOLOGUE AFUA_4G13580)"/>
    <property type="match status" value="1"/>
</dbReference>
<reference evidence="7 8" key="1">
    <citation type="submission" date="2019-07" db="EMBL/GenBank/DDBJ databases">
        <authorList>
            <person name="Kim J."/>
        </authorList>
    </citation>
    <scope>NUCLEOTIDE SEQUENCE [LARGE SCALE GENOMIC DNA]</scope>
    <source>
        <strain evidence="7 8">JC52</strain>
    </source>
</reference>
<dbReference type="AlphaFoldDB" id="A0A559K532"/>
<comment type="caution">
    <text evidence="7">The sequence shown here is derived from an EMBL/GenBank/DDBJ whole genome shotgun (WGS) entry which is preliminary data.</text>
</comment>
<name>A0A559K532_9BACL</name>
<dbReference type="InterPro" id="IPR052896">
    <property type="entry name" value="GGT-like_enzyme"/>
</dbReference>
<accession>A0A559K532</accession>
<comment type="catalytic activity">
    <reaction evidence="3 6">
        <text>an N-terminal (5-L-glutamyl)-[peptide] + an alpha-amino acid = 5-L-glutamyl amino acid + an N-terminal L-alpha-aminoacyl-[peptide]</text>
        <dbReference type="Rhea" id="RHEA:23904"/>
        <dbReference type="Rhea" id="RHEA-COMP:9780"/>
        <dbReference type="Rhea" id="RHEA-COMP:9795"/>
        <dbReference type="ChEBI" id="CHEBI:77644"/>
        <dbReference type="ChEBI" id="CHEBI:78597"/>
        <dbReference type="ChEBI" id="CHEBI:78599"/>
        <dbReference type="ChEBI" id="CHEBI:78608"/>
        <dbReference type="EC" id="2.3.2.2"/>
    </reaction>
</comment>
<evidence type="ECO:0000256" key="4">
    <source>
        <dbReference type="PIRSR" id="PIRSR600101-1"/>
    </source>
</evidence>
<keyword evidence="6 7" id="KW-0012">Acyltransferase</keyword>
<dbReference type="NCBIfam" id="TIGR00066">
    <property type="entry name" value="g_glut_trans"/>
    <property type="match status" value="1"/>
</dbReference>
<dbReference type="GO" id="GO:0006750">
    <property type="term" value="P:glutathione biosynthetic process"/>
    <property type="evidence" value="ECO:0007669"/>
    <property type="project" value="UniProtKB-KW"/>
</dbReference>
<dbReference type="PANTHER" id="PTHR43881">
    <property type="entry name" value="GAMMA-GLUTAMYLTRANSPEPTIDASE (AFU_ORTHOLOGUE AFUA_4G13580)"/>
    <property type="match status" value="1"/>
</dbReference>
<evidence type="ECO:0000256" key="2">
    <source>
        <dbReference type="ARBA" id="ARBA00001089"/>
    </source>
</evidence>
<comment type="PTM">
    <text evidence="6">Cleaved by autocatalysis into a large and a small subunit.</text>
</comment>
<evidence type="ECO:0000313" key="7">
    <source>
        <dbReference type="EMBL" id="TVY07249.1"/>
    </source>
</evidence>
<dbReference type="OrthoDB" id="9781342at2"/>
<dbReference type="UniPathway" id="UPA00204"/>
<dbReference type="Proteomes" id="UP000317036">
    <property type="component" value="Unassembled WGS sequence"/>
</dbReference>
<keyword evidence="6 7" id="KW-0808">Transferase</keyword>
<feature type="binding site" evidence="5">
    <location>
        <position position="428"/>
    </location>
    <ligand>
        <name>L-glutamate</name>
        <dbReference type="ChEBI" id="CHEBI:29985"/>
    </ligand>
</feature>
<keyword evidence="8" id="KW-1185">Reference proteome</keyword>